<feature type="domain" description="FAD/NAD(P)-binding" evidence="3">
    <location>
        <begin position="42"/>
        <end position="157"/>
    </location>
</feature>
<dbReference type="Pfam" id="PF07992">
    <property type="entry name" value="Pyr_redox_2"/>
    <property type="match status" value="1"/>
</dbReference>
<dbReference type="SUPFAM" id="SSF51905">
    <property type="entry name" value="FAD/NAD(P)-binding domain"/>
    <property type="match status" value="2"/>
</dbReference>
<accession>L0N1U0</accession>
<reference evidence="6" key="1">
    <citation type="journal article" date="2012" name="PLoS ONE">
        <title>Metagenomic and biochemical characterizations of sulfur oxidation metabolism in uncultured large sausage-shaped bacterium in hot spring microbial mats.</title>
        <authorList>
            <person name="Tamazawa S."/>
            <person name="Takasaki K."/>
            <person name="Tamaki H."/>
            <person name="Kamagata Y."/>
            <person name="Hanada S."/>
        </authorList>
    </citation>
    <scope>NUCLEOTIDE SEQUENCE</scope>
</reference>
<dbReference type="InterPro" id="IPR052541">
    <property type="entry name" value="SQRD"/>
</dbReference>
<dbReference type="FunFam" id="3.50.50.60:FF:000234">
    <property type="entry name" value="Flavocytochrome C sulfide dehydrogenase"/>
    <property type="match status" value="1"/>
</dbReference>
<dbReference type="InterPro" id="IPR037092">
    <property type="entry name" value="FlavoCytC_S_DH_flav-bd_sf"/>
</dbReference>
<organism evidence="6">
    <name type="scientific">uncultured Aquificaceae bacterium</name>
    <dbReference type="NCBI Taxonomy" id="374108"/>
    <lineage>
        <taxon>Bacteria</taxon>
        <taxon>Pseudomonadati</taxon>
        <taxon>Aquificota</taxon>
        <taxon>Aquificia</taxon>
        <taxon>Aquificales</taxon>
        <taxon>Aquificaceae</taxon>
        <taxon>environmental samples</taxon>
    </lineage>
</organism>
<dbReference type="GO" id="GO:0050660">
    <property type="term" value="F:flavin adenine dinucleotide binding"/>
    <property type="evidence" value="ECO:0007669"/>
    <property type="project" value="InterPro"/>
</dbReference>
<dbReference type="InterPro" id="IPR016156">
    <property type="entry name" value="FAD/NAD-linked_Rdtase_dimer_sf"/>
</dbReference>
<evidence type="ECO:0000259" key="4">
    <source>
        <dbReference type="Pfam" id="PF09242"/>
    </source>
</evidence>
<name>L0N1U0_9AQUI</name>
<dbReference type="PANTHER" id="PTHR43755">
    <property type="match status" value="1"/>
</dbReference>
<keyword evidence="2" id="KW-0274">FAD</keyword>
<protein>
    <submittedName>
        <fullName evidence="6">Sulfide dehydrogenase</fullName>
    </submittedName>
</protein>
<dbReference type="InterPro" id="IPR049386">
    <property type="entry name" value="FCSD_central"/>
</dbReference>
<dbReference type="Pfam" id="PF21706">
    <property type="entry name" value="FCSD_central"/>
    <property type="match status" value="1"/>
</dbReference>
<dbReference type="Gene3D" id="3.50.50.60">
    <property type="entry name" value="FAD/NAD(P)-binding domain"/>
    <property type="match status" value="2"/>
</dbReference>
<evidence type="ECO:0000259" key="5">
    <source>
        <dbReference type="Pfam" id="PF21706"/>
    </source>
</evidence>
<feature type="domain" description="Sulfide dehydrogenase [flavocytochrome c] flavoprotein chain central" evidence="5">
    <location>
        <begin position="173"/>
        <end position="289"/>
    </location>
</feature>
<dbReference type="InterPro" id="IPR023753">
    <property type="entry name" value="FAD/NAD-binding_dom"/>
</dbReference>
<dbReference type="EMBL" id="AB735049">
    <property type="protein sequence ID" value="BAM71665.1"/>
    <property type="molecule type" value="Genomic_DNA"/>
</dbReference>
<evidence type="ECO:0000313" key="6">
    <source>
        <dbReference type="EMBL" id="BAM71665.1"/>
    </source>
</evidence>
<feature type="domain" description="Flavocytochrome c sulphide dehydrogenase flavin-binding" evidence="4">
    <location>
        <begin position="366"/>
        <end position="432"/>
    </location>
</feature>
<dbReference type="SUPFAM" id="SSF55424">
    <property type="entry name" value="FAD/NAD-linked reductases, dimerisation (C-terminal) domain"/>
    <property type="match status" value="1"/>
</dbReference>
<keyword evidence="1" id="KW-0285">Flavoprotein</keyword>
<dbReference type="NCBIfam" id="TIGR01409">
    <property type="entry name" value="TAT_signal_seq"/>
    <property type="match status" value="1"/>
</dbReference>
<dbReference type="PANTHER" id="PTHR43755:SF1">
    <property type="entry name" value="FAD-DEPENDENT PYRIDINE NUCLEOTIDE-DISULPHIDE OXIDOREDUCTASE"/>
    <property type="match status" value="1"/>
</dbReference>
<gene>
    <name evidence="6" type="primary">dhsU1</name>
</gene>
<evidence type="ECO:0000256" key="2">
    <source>
        <dbReference type="ARBA" id="ARBA00022827"/>
    </source>
</evidence>
<dbReference type="PROSITE" id="PS51318">
    <property type="entry name" value="TAT"/>
    <property type="match status" value="1"/>
</dbReference>
<dbReference type="AlphaFoldDB" id="L0N1U0"/>
<dbReference type="GO" id="GO:0016491">
    <property type="term" value="F:oxidoreductase activity"/>
    <property type="evidence" value="ECO:0007669"/>
    <property type="project" value="InterPro"/>
</dbReference>
<dbReference type="InterPro" id="IPR015323">
    <property type="entry name" value="FlavoCytC_S_DH_flav-bd"/>
</dbReference>
<dbReference type="Gene3D" id="3.90.760.10">
    <property type="entry name" value="Flavocytochrome c sulphide dehydrogenase, flavin-binding domain"/>
    <property type="match status" value="1"/>
</dbReference>
<proteinExistence type="predicted"/>
<dbReference type="InterPro" id="IPR019546">
    <property type="entry name" value="TAT_signal_bac_arc"/>
</dbReference>
<evidence type="ECO:0000259" key="3">
    <source>
        <dbReference type="Pfam" id="PF07992"/>
    </source>
</evidence>
<dbReference type="Pfam" id="PF09242">
    <property type="entry name" value="FCSD-flav_bind"/>
    <property type="match status" value="1"/>
</dbReference>
<sequence length="435" mass="46879">MINRRDLLKLTGLAGATGLLGLEKAFAMSSKVDESSVKGKAHVVVVGGGFGGATTAKYIKIWDKDISVTLIEPSTKYYTCPFSNTVIGGFKKMEDIEVDYSILKGKYGVNIIHQTVIDIDGTAKTVTLDNGKKLKYDMLVLSPGVSFNYGAVEGATPEMAETLPHAWKAGPQTVLLKKQLEAMPDGGTFVMVIPPMPYRCPPGPYERASLVAWYLKNNKPKSKILLLDAKNDFAKQKLFMEGWQSLYGNMIEWVQGDLGGKVVKVDPKEKVVVTSSGEKIKGDVINFIPHQKAGDLVLKFGLADDKGWAQINPKTFESKNVKGIYVIGDSCATPMPKSGFSANSHGKVAAAAIVATVNGKNPEDTTIVNTCYSLVSPDYGISVAAVYNVTQEGIKAVNGAGGVSPTGMDSKFREKEAIYAQVWYDNIVADTWGKG</sequence>
<dbReference type="InterPro" id="IPR006311">
    <property type="entry name" value="TAT_signal"/>
</dbReference>
<dbReference type="InterPro" id="IPR036188">
    <property type="entry name" value="FAD/NAD-bd_sf"/>
</dbReference>
<evidence type="ECO:0000256" key="1">
    <source>
        <dbReference type="ARBA" id="ARBA00022630"/>
    </source>
</evidence>